<dbReference type="CDD" id="cd06093">
    <property type="entry name" value="PX_domain"/>
    <property type="match status" value="1"/>
</dbReference>
<dbReference type="Gene3D" id="2.130.10.10">
    <property type="entry name" value="YVTN repeat-like/Quinoprotein amine dehydrogenase"/>
    <property type="match status" value="4"/>
</dbReference>
<dbReference type="PANTHER" id="PTHR22847:SF637">
    <property type="entry name" value="WD REPEAT DOMAIN 5B"/>
    <property type="match status" value="1"/>
</dbReference>
<comment type="caution">
    <text evidence="6">The sequence shown here is derived from an EMBL/GenBank/DDBJ whole genome shotgun (WGS) entry which is preliminary data.</text>
</comment>
<dbReference type="PROSITE" id="PS00678">
    <property type="entry name" value="WD_REPEATS_1"/>
    <property type="match status" value="4"/>
</dbReference>
<dbReference type="SUPFAM" id="SSF55961">
    <property type="entry name" value="Bet v1-like"/>
    <property type="match status" value="1"/>
</dbReference>
<feature type="repeat" description="WD" evidence="3">
    <location>
        <begin position="84"/>
        <end position="122"/>
    </location>
</feature>
<evidence type="ECO:0000256" key="2">
    <source>
        <dbReference type="ARBA" id="ARBA00022737"/>
    </source>
</evidence>
<keyword evidence="5" id="KW-1133">Transmembrane helix</keyword>
<dbReference type="SUPFAM" id="SSF64268">
    <property type="entry name" value="PX domain"/>
    <property type="match status" value="1"/>
</dbReference>
<evidence type="ECO:0000313" key="7">
    <source>
        <dbReference type="Proteomes" id="UP000241890"/>
    </source>
</evidence>
<dbReference type="SMART" id="SM00564">
    <property type="entry name" value="PQQ"/>
    <property type="match status" value="5"/>
</dbReference>
<dbReference type="OrthoDB" id="339900at2759"/>
<feature type="repeat" description="WD" evidence="3">
    <location>
        <begin position="243"/>
        <end position="282"/>
    </location>
</feature>
<evidence type="ECO:0000256" key="5">
    <source>
        <dbReference type="SAM" id="Phobius"/>
    </source>
</evidence>
<dbReference type="SUPFAM" id="SSF50978">
    <property type="entry name" value="WD40 repeat-like"/>
    <property type="match status" value="2"/>
</dbReference>
<evidence type="ECO:0000256" key="1">
    <source>
        <dbReference type="ARBA" id="ARBA00022574"/>
    </source>
</evidence>
<dbReference type="GO" id="GO:1990234">
    <property type="term" value="C:transferase complex"/>
    <property type="evidence" value="ECO:0007669"/>
    <property type="project" value="UniProtKB-ARBA"/>
</dbReference>
<dbReference type="InterPro" id="IPR036871">
    <property type="entry name" value="PX_dom_sf"/>
</dbReference>
<keyword evidence="1 3" id="KW-0853">WD repeat</keyword>
<keyword evidence="2" id="KW-0677">Repeat</keyword>
<dbReference type="CDD" id="cd00200">
    <property type="entry name" value="WD40"/>
    <property type="match status" value="2"/>
</dbReference>
<reference evidence="6 7" key="1">
    <citation type="submission" date="2017-12" db="EMBL/GenBank/DDBJ databases">
        <title>Sequencing, de novo assembly and annotation of complete genome of a new Thraustochytrid species, strain FCC1311.</title>
        <authorList>
            <person name="Sedici K."/>
            <person name="Godart F."/>
            <person name="Aiese Cigliano R."/>
            <person name="Sanseverino W."/>
            <person name="Barakat M."/>
            <person name="Ortet P."/>
            <person name="Marechal E."/>
            <person name="Cagnac O."/>
            <person name="Amato A."/>
        </authorList>
    </citation>
    <scope>NUCLEOTIDE SEQUENCE [LARGE SCALE GENOMIC DNA]</scope>
</reference>
<feature type="transmembrane region" description="Helical" evidence="5">
    <location>
        <begin position="955"/>
        <end position="974"/>
    </location>
</feature>
<feature type="repeat" description="WD" evidence="3">
    <location>
        <begin position="550"/>
        <end position="580"/>
    </location>
</feature>
<feature type="repeat" description="WD" evidence="3">
    <location>
        <begin position="203"/>
        <end position="233"/>
    </location>
</feature>
<feature type="region of interest" description="Disordered" evidence="4">
    <location>
        <begin position="902"/>
        <end position="953"/>
    </location>
</feature>
<dbReference type="InterPro" id="IPR036322">
    <property type="entry name" value="WD40_repeat_dom_sf"/>
</dbReference>
<feature type="repeat" description="WD" evidence="3">
    <location>
        <begin position="510"/>
        <end position="549"/>
    </location>
</feature>
<protein>
    <submittedName>
        <fullName evidence="6">Coatomer subunit beta'-1</fullName>
    </submittedName>
</protein>
<accession>A0A2R5GPL1</accession>
<dbReference type="InParanoid" id="A0A2R5GPL1"/>
<feature type="repeat" description="WD" evidence="3">
    <location>
        <begin position="391"/>
        <end position="430"/>
    </location>
</feature>
<gene>
    <name evidence="6" type="ORF">FCC1311_090372</name>
</gene>
<dbReference type="InterPro" id="IPR020472">
    <property type="entry name" value="WD40_PAC1"/>
</dbReference>
<evidence type="ECO:0000313" key="6">
    <source>
        <dbReference type="EMBL" id="GBG32812.1"/>
    </source>
</evidence>
<evidence type="ECO:0000256" key="3">
    <source>
        <dbReference type="PROSITE-ProRule" id="PRU00221"/>
    </source>
</evidence>
<proteinExistence type="predicted"/>
<dbReference type="PROSITE" id="PS50294">
    <property type="entry name" value="WD_REPEATS_REGION"/>
    <property type="match status" value="5"/>
</dbReference>
<keyword evidence="5" id="KW-0472">Membrane</keyword>
<organism evidence="6 7">
    <name type="scientific">Hondaea fermentalgiana</name>
    <dbReference type="NCBI Taxonomy" id="2315210"/>
    <lineage>
        <taxon>Eukaryota</taxon>
        <taxon>Sar</taxon>
        <taxon>Stramenopiles</taxon>
        <taxon>Bigyra</taxon>
        <taxon>Labyrinthulomycetes</taxon>
        <taxon>Thraustochytrida</taxon>
        <taxon>Thraustochytriidae</taxon>
        <taxon>Hondaea</taxon>
    </lineage>
</organism>
<dbReference type="Gene3D" id="3.30.530.20">
    <property type="match status" value="1"/>
</dbReference>
<dbReference type="InterPro" id="IPR015943">
    <property type="entry name" value="WD40/YVTN_repeat-like_dom_sf"/>
</dbReference>
<sequence length="978" mass="104775">MGLVNGSVWAVAQSEQLVVAGSGAFDPVLRAWTRRGGALVLEMATPNQAGVLAVAVRGNRAAAGTFPGAVFIVDVLAAEVVHELQGHTAAVWSVVLDDAIVTGSWDGSIRIWDEETGECVQSIFVGPKIGGIATHGNLIAAGFLVDNSVRIFDRTTEETLAVIRDAGDDVHSVAMDARHLVSASNDKKVRVYAIPSFELLNVLEGHTSWVHSVAVAGNRVVSCSWDTTIIIWDCYTSDPLLMLHGHDNAILSVSIFGSDIVSGAWDFSVKTWDLHTGALKHSPDARISCKIQSQTTRSRLGKTGSKSAMGRIGGSVWAVAQSNELIVAGSGGFDPALRAWSKEGALVLEVKTPNNAGALAVDVHGNLAVVGTYTGAVYLVDVLSGAVVYVLQGHTDAVWDVVLDGGVVFSGSWDGSIRMWDASTGVCTSTISVGSKVGGLATQDDFIVVGFKDSTVQVFSKSTGERVHIFSVPTVWAKSIAMNDKHLVTGSDDRRIRVYDVPSFELLHTLEGHTSWVNSVALDGDTIVSSSWDRTIKVWDATDGQELRTLHGHSNAVQSVSLLGSDIVSGSWDCSVKIWDEDNMVNEKDNNDDSRTVRSARVKDWRTAEKGHVEYEVAWETEDGASGTAWRRFREFDALSKEVRAGEDELPGKVFGSKSPRKRQHGLNALLLAVVKKAGTSPALFRFLRIPEDETGLIASATKVRRELLELADAVQADARHCPPDWKLCSSKNGLTSCNNPDLGRRCVSGLVPNASPASLAQILLSRMKEVETNIDTIDEVSPVGGLDVKYLVMKAMMFMRPRDVVMAIKHSRESDGTEVIVHLGLNEHPEVPAPSDSGDRKRATQSFGGMVLRPAKGGCFVLIANDLDARVSVPDSYRSKVEDYTTGMIAENLVNLRKLAPKGQKDESTASAAAAAQEKDSPSALNGSGGKKGLAPQNEKEDEQEDPKSQSTTSFIVTVSAVVVVVALVAAAAHNYM</sequence>
<dbReference type="PANTHER" id="PTHR22847">
    <property type="entry name" value="WD40 REPEAT PROTEIN"/>
    <property type="match status" value="1"/>
</dbReference>
<dbReference type="Gene3D" id="3.30.1520.10">
    <property type="entry name" value="Phox-like domain"/>
    <property type="match status" value="1"/>
</dbReference>
<dbReference type="EMBL" id="BEYU01000132">
    <property type="protein sequence ID" value="GBG32812.1"/>
    <property type="molecule type" value="Genomic_DNA"/>
</dbReference>
<dbReference type="InterPro" id="IPR018391">
    <property type="entry name" value="PQQ_b-propeller_rpt"/>
</dbReference>
<dbReference type="Proteomes" id="UP000241890">
    <property type="component" value="Unassembled WGS sequence"/>
</dbReference>
<evidence type="ECO:0000256" key="4">
    <source>
        <dbReference type="SAM" id="MobiDB-lite"/>
    </source>
</evidence>
<keyword evidence="5" id="KW-0812">Transmembrane</keyword>
<keyword evidence="7" id="KW-1185">Reference proteome</keyword>
<dbReference type="InterPro" id="IPR001680">
    <property type="entry name" value="WD40_rpt"/>
</dbReference>
<dbReference type="AlphaFoldDB" id="A0A2R5GPL1"/>
<name>A0A2R5GPL1_9STRA</name>
<dbReference type="PRINTS" id="PR00320">
    <property type="entry name" value="GPROTEINBRPT"/>
</dbReference>
<dbReference type="GO" id="GO:0035091">
    <property type="term" value="F:phosphatidylinositol binding"/>
    <property type="evidence" value="ECO:0007669"/>
    <property type="project" value="InterPro"/>
</dbReference>
<dbReference type="InterPro" id="IPR023393">
    <property type="entry name" value="START-like_dom_sf"/>
</dbReference>
<dbReference type="Pfam" id="PF00400">
    <property type="entry name" value="WD40"/>
    <property type="match status" value="7"/>
</dbReference>
<dbReference type="InterPro" id="IPR019775">
    <property type="entry name" value="WD40_repeat_CS"/>
</dbReference>
<dbReference type="SMART" id="SM00320">
    <property type="entry name" value="WD40"/>
    <property type="match status" value="10"/>
</dbReference>
<dbReference type="PROSITE" id="PS50082">
    <property type="entry name" value="WD_REPEATS_2"/>
    <property type="match status" value="6"/>
</dbReference>